<dbReference type="AlphaFoldDB" id="A0A4U2YWF6"/>
<organism evidence="1 2">
    <name type="scientific">Lysinibacillus mangiferihumi</name>
    <dbReference type="NCBI Taxonomy" id="1130819"/>
    <lineage>
        <taxon>Bacteria</taxon>
        <taxon>Bacillati</taxon>
        <taxon>Bacillota</taxon>
        <taxon>Bacilli</taxon>
        <taxon>Bacillales</taxon>
        <taxon>Bacillaceae</taxon>
        <taxon>Lysinibacillus</taxon>
    </lineage>
</organism>
<keyword evidence="2" id="KW-1185">Reference proteome</keyword>
<dbReference type="Proteomes" id="UP000308744">
    <property type="component" value="Unassembled WGS sequence"/>
</dbReference>
<comment type="caution">
    <text evidence="1">The sequence shown here is derived from an EMBL/GenBank/DDBJ whole genome shotgun (WGS) entry which is preliminary data.</text>
</comment>
<evidence type="ECO:0000313" key="2">
    <source>
        <dbReference type="Proteomes" id="UP000308744"/>
    </source>
</evidence>
<proteinExistence type="predicted"/>
<sequence>MVMVVKPKELRDMRKKLEPYLVGGGYNQQPVLIDEAPQEIQELYSEYLKKNKKFREKTRAFREVLYQENK</sequence>
<accession>A0A4U2YWF6</accession>
<gene>
    <name evidence="1" type="ORF">FC756_16095</name>
</gene>
<evidence type="ECO:0000313" key="1">
    <source>
        <dbReference type="EMBL" id="TKI65570.1"/>
    </source>
</evidence>
<reference evidence="1 2" key="1">
    <citation type="submission" date="2019-04" db="EMBL/GenBank/DDBJ databases">
        <title>Lysinibacillus genome sequencing.</title>
        <authorList>
            <person name="Dunlap C."/>
        </authorList>
    </citation>
    <scope>NUCLEOTIDE SEQUENCE [LARGE SCALE GENOMIC DNA]</scope>
    <source>
        <strain evidence="1 2">CCTCC AB 2010389</strain>
    </source>
</reference>
<protein>
    <submittedName>
        <fullName evidence="1">Uncharacterized protein</fullName>
    </submittedName>
</protein>
<dbReference type="EMBL" id="SZPU01000062">
    <property type="protein sequence ID" value="TKI65570.1"/>
    <property type="molecule type" value="Genomic_DNA"/>
</dbReference>
<name>A0A4U2YWF6_9BACI</name>
<dbReference type="RefSeq" id="WP_107896387.1">
    <property type="nucleotide sequence ID" value="NZ_PYWM01000020.1"/>
</dbReference>